<dbReference type="GO" id="GO:0015627">
    <property type="term" value="C:type II protein secretion system complex"/>
    <property type="evidence" value="ECO:0007669"/>
    <property type="project" value="InterPro"/>
</dbReference>
<evidence type="ECO:0000256" key="2">
    <source>
        <dbReference type="ARBA" id="ARBA00009984"/>
    </source>
</evidence>
<dbReference type="InterPro" id="IPR013545">
    <property type="entry name" value="T2SS_protein-GspG_C"/>
</dbReference>
<dbReference type="InterPro" id="IPR012902">
    <property type="entry name" value="N_methyl_site"/>
</dbReference>
<evidence type="ECO:0000313" key="12">
    <source>
        <dbReference type="EMBL" id="TQV73921.1"/>
    </source>
</evidence>
<sequence length="151" mass="16680">MQKQSGFSLLEILVAMAIMAILGGIMVTQFMGQTETATMQRLKGDFAAMESALIQYHSDNLMLPSTEQGLQALVTKPQDSPVPKNYARRGYLKELSQDPWGNDYQYAYPGEFGEYDIYSLGADGEEGGEGLNADIGNWNIDEAIKLLKSQE</sequence>
<dbReference type="EMBL" id="VIKR01000003">
    <property type="protein sequence ID" value="TQV73921.1"/>
    <property type="molecule type" value="Genomic_DNA"/>
</dbReference>
<dbReference type="AlphaFoldDB" id="A0A545T9M5"/>
<keyword evidence="13" id="KW-1185">Reference proteome</keyword>
<evidence type="ECO:0000256" key="1">
    <source>
        <dbReference type="ARBA" id="ARBA00004377"/>
    </source>
</evidence>
<dbReference type="Pfam" id="PF08334">
    <property type="entry name" value="T2SSG"/>
    <property type="match status" value="1"/>
</dbReference>
<proteinExistence type="inferred from homology"/>
<keyword evidence="9 10" id="KW-0472">Membrane</keyword>
<evidence type="ECO:0000256" key="4">
    <source>
        <dbReference type="ARBA" id="ARBA00022475"/>
    </source>
</evidence>
<evidence type="ECO:0000256" key="6">
    <source>
        <dbReference type="ARBA" id="ARBA00022519"/>
    </source>
</evidence>
<organism evidence="12 13">
    <name type="scientific">Aliikangiella marina</name>
    <dbReference type="NCBI Taxonomy" id="1712262"/>
    <lineage>
        <taxon>Bacteria</taxon>
        <taxon>Pseudomonadati</taxon>
        <taxon>Pseudomonadota</taxon>
        <taxon>Gammaproteobacteria</taxon>
        <taxon>Oceanospirillales</taxon>
        <taxon>Pleioneaceae</taxon>
        <taxon>Aliikangiella</taxon>
    </lineage>
</organism>
<keyword evidence="4" id="KW-1003">Cell membrane</keyword>
<evidence type="ECO:0000256" key="5">
    <source>
        <dbReference type="ARBA" id="ARBA00022481"/>
    </source>
</evidence>
<dbReference type="PANTHER" id="PTHR30093:SF44">
    <property type="entry name" value="TYPE II SECRETION SYSTEM CORE PROTEIN G"/>
    <property type="match status" value="1"/>
</dbReference>
<name>A0A545T9M5_9GAMM</name>
<evidence type="ECO:0000256" key="7">
    <source>
        <dbReference type="ARBA" id="ARBA00022692"/>
    </source>
</evidence>
<dbReference type="OrthoDB" id="9795612at2"/>
<evidence type="ECO:0000256" key="3">
    <source>
        <dbReference type="ARBA" id="ARBA00020042"/>
    </source>
</evidence>
<dbReference type="SUPFAM" id="SSF54523">
    <property type="entry name" value="Pili subunits"/>
    <property type="match status" value="1"/>
</dbReference>
<reference evidence="12 13" key="1">
    <citation type="submission" date="2019-06" db="EMBL/GenBank/DDBJ databases">
        <title>Draft genome of Aliikangiella marina GYP-15.</title>
        <authorList>
            <person name="Wang G."/>
        </authorList>
    </citation>
    <scope>NUCLEOTIDE SEQUENCE [LARGE SCALE GENOMIC DNA]</scope>
    <source>
        <strain evidence="12 13">GYP-15</strain>
    </source>
</reference>
<evidence type="ECO:0000256" key="10">
    <source>
        <dbReference type="SAM" id="Phobius"/>
    </source>
</evidence>
<dbReference type="InterPro" id="IPR010054">
    <property type="entry name" value="Type2_sec_GspG"/>
</dbReference>
<comment type="caution">
    <text evidence="12">The sequence shown here is derived from an EMBL/GenBank/DDBJ whole genome shotgun (WGS) entry which is preliminary data.</text>
</comment>
<protein>
    <recommendedName>
        <fullName evidence="3">Type II secretion system core protein G</fullName>
    </recommendedName>
</protein>
<dbReference type="PANTHER" id="PTHR30093">
    <property type="entry name" value="GENERAL SECRETION PATHWAY PROTEIN G"/>
    <property type="match status" value="1"/>
</dbReference>
<gene>
    <name evidence="12" type="primary">gspG</name>
    <name evidence="12" type="ORF">FLL45_13745</name>
</gene>
<evidence type="ECO:0000313" key="13">
    <source>
        <dbReference type="Proteomes" id="UP000317839"/>
    </source>
</evidence>
<keyword evidence="7 10" id="KW-0812">Transmembrane</keyword>
<dbReference type="GO" id="GO:0015628">
    <property type="term" value="P:protein secretion by the type II secretion system"/>
    <property type="evidence" value="ECO:0007669"/>
    <property type="project" value="InterPro"/>
</dbReference>
<keyword evidence="6" id="KW-0997">Cell inner membrane</keyword>
<dbReference type="NCBIfam" id="TIGR01710">
    <property type="entry name" value="typeII_sec_gspG"/>
    <property type="match status" value="1"/>
</dbReference>
<accession>A0A545T9M5</accession>
<dbReference type="NCBIfam" id="TIGR02532">
    <property type="entry name" value="IV_pilin_GFxxxE"/>
    <property type="match status" value="1"/>
</dbReference>
<dbReference type="InterPro" id="IPR045584">
    <property type="entry name" value="Pilin-like"/>
</dbReference>
<dbReference type="InterPro" id="IPR000983">
    <property type="entry name" value="Bac_GSPG_pilin"/>
</dbReference>
<evidence type="ECO:0000256" key="9">
    <source>
        <dbReference type="ARBA" id="ARBA00023136"/>
    </source>
</evidence>
<keyword evidence="5" id="KW-0488">Methylation</keyword>
<feature type="domain" description="Type II secretion system protein GspG C-terminal" evidence="11">
    <location>
        <begin position="30"/>
        <end position="138"/>
    </location>
</feature>
<dbReference type="Proteomes" id="UP000317839">
    <property type="component" value="Unassembled WGS sequence"/>
</dbReference>
<feature type="transmembrane region" description="Helical" evidence="10">
    <location>
        <begin position="12"/>
        <end position="32"/>
    </location>
</feature>
<dbReference type="RefSeq" id="WP_142942628.1">
    <property type="nucleotide sequence ID" value="NZ_VIKR01000003.1"/>
</dbReference>
<dbReference type="PROSITE" id="PS00409">
    <property type="entry name" value="PROKAR_NTER_METHYL"/>
    <property type="match status" value="1"/>
</dbReference>
<dbReference type="Gene3D" id="3.30.700.10">
    <property type="entry name" value="Glycoprotein, Type 4 Pilin"/>
    <property type="match status" value="1"/>
</dbReference>
<dbReference type="Pfam" id="PF07963">
    <property type="entry name" value="N_methyl"/>
    <property type="match status" value="1"/>
</dbReference>
<evidence type="ECO:0000259" key="11">
    <source>
        <dbReference type="Pfam" id="PF08334"/>
    </source>
</evidence>
<comment type="similarity">
    <text evidence="2">Belongs to the GSP G family.</text>
</comment>
<keyword evidence="8 10" id="KW-1133">Transmembrane helix</keyword>
<comment type="subcellular location">
    <subcellularLocation>
        <location evidence="1">Cell inner membrane</location>
        <topology evidence="1">Single-pass membrane protein</topology>
    </subcellularLocation>
</comment>
<dbReference type="GO" id="GO:0005886">
    <property type="term" value="C:plasma membrane"/>
    <property type="evidence" value="ECO:0007669"/>
    <property type="project" value="UniProtKB-SubCell"/>
</dbReference>
<evidence type="ECO:0000256" key="8">
    <source>
        <dbReference type="ARBA" id="ARBA00022989"/>
    </source>
</evidence>
<dbReference type="PRINTS" id="PR00813">
    <property type="entry name" value="BCTERIALGSPG"/>
</dbReference>